<protein>
    <submittedName>
        <fullName evidence="3">DUF4339 domain-containing protein</fullName>
    </submittedName>
</protein>
<keyword evidence="1" id="KW-0472">Membrane</keyword>
<keyword evidence="1" id="KW-0812">Transmembrane</keyword>
<evidence type="ECO:0000313" key="3">
    <source>
        <dbReference type="EMBL" id="MFC6645639.1"/>
    </source>
</evidence>
<evidence type="ECO:0000259" key="2">
    <source>
        <dbReference type="Pfam" id="PF14237"/>
    </source>
</evidence>
<sequence length="220" mass="25132">MNFRIARNGQIFGPYTEEDVRRYMASGNILPTDLAQAEGTEDWLPVAELFPPAPLTGQVPPTAYPGGLPRLFPDPPDLPWWVVLLGSMFTLGLFTVVWGIVQSGWLRRIDRTSISIYLYLANAVIFCLRLPSIFHSVHHNVYGTGIDADPHRFLQVIAFVLFLLTRFMFRSELLKHFNEAEPIGLRLGGVMTFFFGVTYFQYHFNRINELKRALRVSVPE</sequence>
<proteinExistence type="predicted"/>
<keyword evidence="4" id="KW-1185">Reference proteome</keyword>
<feature type="domain" description="GYF" evidence="2">
    <location>
        <begin position="5"/>
        <end position="48"/>
    </location>
</feature>
<organism evidence="3 4">
    <name type="scientific">Granulicella cerasi</name>
    <dbReference type="NCBI Taxonomy" id="741063"/>
    <lineage>
        <taxon>Bacteria</taxon>
        <taxon>Pseudomonadati</taxon>
        <taxon>Acidobacteriota</taxon>
        <taxon>Terriglobia</taxon>
        <taxon>Terriglobales</taxon>
        <taxon>Acidobacteriaceae</taxon>
        <taxon>Granulicella</taxon>
    </lineage>
</organism>
<feature type="transmembrane region" description="Helical" evidence="1">
    <location>
        <begin position="78"/>
        <end position="101"/>
    </location>
</feature>
<feature type="transmembrane region" description="Helical" evidence="1">
    <location>
        <begin position="153"/>
        <end position="171"/>
    </location>
</feature>
<feature type="transmembrane region" description="Helical" evidence="1">
    <location>
        <begin position="183"/>
        <end position="202"/>
    </location>
</feature>
<accession>A0ABW1Z944</accession>
<evidence type="ECO:0000256" key="1">
    <source>
        <dbReference type="SAM" id="Phobius"/>
    </source>
</evidence>
<gene>
    <name evidence="3" type="ORF">ACFQBQ_08600</name>
</gene>
<reference evidence="4" key="1">
    <citation type="journal article" date="2019" name="Int. J. Syst. Evol. Microbiol.">
        <title>The Global Catalogue of Microorganisms (GCM) 10K type strain sequencing project: providing services to taxonomists for standard genome sequencing and annotation.</title>
        <authorList>
            <consortium name="The Broad Institute Genomics Platform"/>
            <consortium name="The Broad Institute Genome Sequencing Center for Infectious Disease"/>
            <person name="Wu L."/>
            <person name="Ma J."/>
        </authorList>
    </citation>
    <scope>NUCLEOTIDE SEQUENCE [LARGE SCALE GENOMIC DNA]</scope>
    <source>
        <strain evidence="4">CGMCC 1.16026</strain>
    </source>
</reference>
<dbReference type="EMBL" id="JBHSWI010000001">
    <property type="protein sequence ID" value="MFC6645639.1"/>
    <property type="molecule type" value="Genomic_DNA"/>
</dbReference>
<feature type="transmembrane region" description="Helical" evidence="1">
    <location>
        <begin position="113"/>
        <end position="133"/>
    </location>
</feature>
<evidence type="ECO:0000313" key="4">
    <source>
        <dbReference type="Proteomes" id="UP001596391"/>
    </source>
</evidence>
<dbReference type="InterPro" id="IPR025640">
    <property type="entry name" value="GYF_2"/>
</dbReference>
<dbReference type="RefSeq" id="WP_263371996.1">
    <property type="nucleotide sequence ID" value="NZ_JAGSYD010000003.1"/>
</dbReference>
<dbReference type="Proteomes" id="UP001596391">
    <property type="component" value="Unassembled WGS sequence"/>
</dbReference>
<comment type="caution">
    <text evidence="3">The sequence shown here is derived from an EMBL/GenBank/DDBJ whole genome shotgun (WGS) entry which is preliminary data.</text>
</comment>
<keyword evidence="1" id="KW-1133">Transmembrane helix</keyword>
<dbReference type="Pfam" id="PF14237">
    <property type="entry name" value="GYF_2"/>
    <property type="match status" value="1"/>
</dbReference>
<name>A0ABW1Z944_9BACT</name>